<dbReference type="VEuPathDB" id="VectorBase:AMEC021434"/>
<proteinExistence type="predicted"/>
<organism evidence="2 3">
    <name type="scientific">Anopheles melas</name>
    <dbReference type="NCBI Taxonomy" id="34690"/>
    <lineage>
        <taxon>Eukaryota</taxon>
        <taxon>Metazoa</taxon>
        <taxon>Ecdysozoa</taxon>
        <taxon>Arthropoda</taxon>
        <taxon>Hexapoda</taxon>
        <taxon>Insecta</taxon>
        <taxon>Pterygota</taxon>
        <taxon>Neoptera</taxon>
        <taxon>Endopterygota</taxon>
        <taxon>Diptera</taxon>
        <taxon>Nematocera</taxon>
        <taxon>Culicoidea</taxon>
        <taxon>Culicidae</taxon>
        <taxon>Anophelinae</taxon>
        <taxon>Anopheles</taxon>
    </lineage>
</organism>
<evidence type="ECO:0000313" key="3">
    <source>
        <dbReference type="Proteomes" id="UP000075902"/>
    </source>
</evidence>
<protein>
    <submittedName>
        <fullName evidence="2">Uncharacterized protein</fullName>
    </submittedName>
</protein>
<dbReference type="Proteomes" id="UP000075902">
    <property type="component" value="Unassembled WGS sequence"/>
</dbReference>
<reference evidence="2" key="2">
    <citation type="submission" date="2020-05" db="UniProtKB">
        <authorList>
            <consortium name="EnsemblMetazoa"/>
        </authorList>
    </citation>
    <scope>IDENTIFICATION</scope>
    <source>
        <strain evidence="2">CM1001059</strain>
    </source>
</reference>
<evidence type="ECO:0000256" key="1">
    <source>
        <dbReference type="SAM" id="MobiDB-lite"/>
    </source>
</evidence>
<sequence length="132" mass="14283">MFSASVGMRWCFAIFAARRDCAFDLPGSEASLRLRPSAVAPPLMVAAGKVGAPDLRPSPMHRPNRNDRRTGHERTSIHARKRRARTIEPVWYRPTAAAISALPTDTATAGGVMFGLAGISVSSNNRNTSIRP</sequence>
<feature type="region of interest" description="Disordered" evidence="1">
    <location>
        <begin position="50"/>
        <end position="80"/>
    </location>
</feature>
<feature type="compositionally biased region" description="Basic and acidic residues" evidence="1">
    <location>
        <begin position="64"/>
        <end position="76"/>
    </location>
</feature>
<dbReference type="EnsemblMetazoa" id="AMEC021434-RA">
    <property type="protein sequence ID" value="AMEC021434-PA"/>
    <property type="gene ID" value="AMEC021434"/>
</dbReference>
<reference evidence="3" key="1">
    <citation type="submission" date="2014-01" db="EMBL/GenBank/DDBJ databases">
        <title>The Genome Sequence of Anopheles melas CM1001059_A (V2).</title>
        <authorList>
            <consortium name="The Broad Institute Genomics Platform"/>
            <person name="Neafsey D.E."/>
            <person name="Besansky N."/>
            <person name="Howell P."/>
            <person name="Walton C."/>
            <person name="Young S.K."/>
            <person name="Zeng Q."/>
            <person name="Gargeya S."/>
            <person name="Fitzgerald M."/>
            <person name="Haas B."/>
            <person name="Abouelleil A."/>
            <person name="Allen A.W."/>
            <person name="Alvarado L."/>
            <person name="Arachchi H.M."/>
            <person name="Berlin A.M."/>
            <person name="Chapman S.B."/>
            <person name="Gainer-Dewar J."/>
            <person name="Goldberg J."/>
            <person name="Griggs A."/>
            <person name="Gujja S."/>
            <person name="Hansen M."/>
            <person name="Howarth C."/>
            <person name="Imamovic A."/>
            <person name="Ireland A."/>
            <person name="Larimer J."/>
            <person name="McCowan C."/>
            <person name="Murphy C."/>
            <person name="Pearson M."/>
            <person name="Poon T.W."/>
            <person name="Priest M."/>
            <person name="Roberts A."/>
            <person name="Saif S."/>
            <person name="Shea T."/>
            <person name="Sisk P."/>
            <person name="Sykes S."/>
            <person name="Wortman J."/>
            <person name="Nusbaum C."/>
            <person name="Birren B."/>
        </authorList>
    </citation>
    <scope>NUCLEOTIDE SEQUENCE [LARGE SCALE GENOMIC DNA]</scope>
    <source>
        <strain evidence="3">CM1001059</strain>
    </source>
</reference>
<accession>A0A182UJB9</accession>
<evidence type="ECO:0000313" key="2">
    <source>
        <dbReference type="EnsemblMetazoa" id="AMEC021434-PA"/>
    </source>
</evidence>
<dbReference type="AlphaFoldDB" id="A0A182UJB9"/>
<keyword evidence="3" id="KW-1185">Reference proteome</keyword>
<name>A0A182UJB9_9DIPT</name>